<name>A0A4Z1DQ93_STRGP</name>
<gene>
    <name evidence="1" type="ORF">E5082_03830</name>
</gene>
<dbReference type="EMBL" id="SRRU01000001">
    <property type="protein sequence ID" value="TGN87534.1"/>
    <property type="molecule type" value="Genomic_DNA"/>
</dbReference>
<dbReference type="PANTHER" id="PTHR23542:SF1">
    <property type="entry name" value="MAJOR FACILITATOR SUPERFAMILY (MFS) PROFILE DOMAIN-CONTAINING PROTEIN"/>
    <property type="match status" value="1"/>
</dbReference>
<sequence length="97" mass="9722">MSAPASARPAAPSYAAALRVPHARRAFATALVGRLSYGTVPLSLLLATRRATGSYAASGAVLSLHGAAVAFLTPPAPCWWTGTAPGATCCRCPSASP</sequence>
<dbReference type="RefSeq" id="WP_135789833.1">
    <property type="nucleotide sequence ID" value="NZ_BNBQ01000006.1"/>
</dbReference>
<comment type="caution">
    <text evidence="1">The sequence shown here is derived from an EMBL/GenBank/DDBJ whole genome shotgun (WGS) entry which is preliminary data.</text>
</comment>
<evidence type="ECO:0008006" key="3">
    <source>
        <dbReference type="Google" id="ProtNLM"/>
    </source>
</evidence>
<dbReference type="GeneID" id="91531708"/>
<reference evidence="1 2" key="1">
    <citation type="submission" date="2019-04" db="EMBL/GenBank/DDBJ databases">
        <title>Streptomyces sp. nov. Bv016 isolated from bark of Buahinia variegata.</title>
        <authorList>
            <person name="Kanchanasin P."/>
            <person name="Tanasupawat S."/>
            <person name="Yuki M."/>
            <person name="Kudo T."/>
        </authorList>
    </citation>
    <scope>NUCLEOTIDE SEQUENCE [LARGE SCALE GENOMIC DNA]</scope>
    <source>
        <strain evidence="1 2">JCM 4765</strain>
    </source>
</reference>
<dbReference type="Proteomes" id="UP000298513">
    <property type="component" value="Unassembled WGS sequence"/>
</dbReference>
<evidence type="ECO:0000313" key="2">
    <source>
        <dbReference type="Proteomes" id="UP000298513"/>
    </source>
</evidence>
<protein>
    <recommendedName>
        <fullName evidence="3">MFS transporter</fullName>
    </recommendedName>
</protein>
<evidence type="ECO:0000313" key="1">
    <source>
        <dbReference type="EMBL" id="TGN87534.1"/>
    </source>
</evidence>
<accession>A0A4Z1DQ93</accession>
<dbReference type="PANTHER" id="PTHR23542">
    <property type="match status" value="1"/>
</dbReference>
<proteinExistence type="predicted"/>
<organism evidence="1 2">
    <name type="scientific">Streptomyces griseoluteus</name>
    <dbReference type="NCBI Taxonomy" id="29306"/>
    <lineage>
        <taxon>Bacteria</taxon>
        <taxon>Bacillati</taxon>
        <taxon>Actinomycetota</taxon>
        <taxon>Actinomycetes</taxon>
        <taxon>Kitasatosporales</taxon>
        <taxon>Streptomycetaceae</taxon>
        <taxon>Streptomyces</taxon>
    </lineage>
</organism>
<keyword evidence="2" id="KW-1185">Reference proteome</keyword>
<dbReference type="AlphaFoldDB" id="A0A4Z1DQ93"/>